<feature type="domain" description="DUF4189" evidence="2">
    <location>
        <begin position="29"/>
        <end position="119"/>
    </location>
</feature>
<dbReference type="KEGG" id="hpse:HPF_21770"/>
<dbReference type="RefSeq" id="WP_164868453.1">
    <property type="nucleotide sequence ID" value="NZ_CP037867.1"/>
</dbReference>
<evidence type="ECO:0000313" key="4">
    <source>
        <dbReference type="Proteomes" id="UP000293912"/>
    </source>
</evidence>
<protein>
    <recommendedName>
        <fullName evidence="2">DUF4189 domain-containing protein</fullName>
    </recommendedName>
</protein>
<accession>A0A4P6X4X8</accession>
<evidence type="ECO:0000256" key="1">
    <source>
        <dbReference type="SAM" id="SignalP"/>
    </source>
</evidence>
<evidence type="ECO:0000313" key="3">
    <source>
        <dbReference type="EMBL" id="QBM30329.1"/>
    </source>
</evidence>
<sequence precursor="true">MKKLWTWGAALIAAVTLAACGGGGDSNGYGSIAVSASTNRVGIASEALTQSIANDAARDECDAGDCQVVLQFEECGAIAQGQTASGAWVWGVGAGGSAFDAQTAANNSCAAKGGQACTEIPNLPAQCN</sequence>
<proteinExistence type="predicted"/>
<dbReference type="Pfam" id="PF13827">
    <property type="entry name" value="DUF4189"/>
    <property type="match status" value="1"/>
</dbReference>
<name>A0A4P6X4X8_HYDPS</name>
<dbReference type="EMBL" id="CP037867">
    <property type="protein sequence ID" value="QBM30329.1"/>
    <property type="molecule type" value="Genomic_DNA"/>
</dbReference>
<dbReference type="InterPro" id="IPR025240">
    <property type="entry name" value="DUF4189"/>
</dbReference>
<feature type="signal peptide" evidence="1">
    <location>
        <begin position="1"/>
        <end position="18"/>
    </location>
</feature>
<reference evidence="3 4" key="1">
    <citation type="submission" date="2019-03" db="EMBL/GenBank/DDBJ databases">
        <authorList>
            <person name="Sebastian G."/>
            <person name="Baumann P."/>
            <person name="Ruckert C."/>
            <person name="Kalinowski J."/>
            <person name="Nebel B."/>
            <person name="Takors R."/>
            <person name="Blombach B."/>
        </authorList>
    </citation>
    <scope>NUCLEOTIDE SEQUENCE [LARGE SCALE GENOMIC DNA]</scope>
    <source>
        <strain evidence="3 4">DSM 1084</strain>
    </source>
</reference>
<evidence type="ECO:0000259" key="2">
    <source>
        <dbReference type="Pfam" id="PF13827"/>
    </source>
</evidence>
<dbReference type="AlphaFoldDB" id="A0A4P6X4X8"/>
<gene>
    <name evidence="3" type="ORF">HPF_21770</name>
</gene>
<dbReference type="Proteomes" id="UP000293912">
    <property type="component" value="Chromosome"/>
</dbReference>
<keyword evidence="4" id="KW-1185">Reference proteome</keyword>
<dbReference type="PROSITE" id="PS51257">
    <property type="entry name" value="PROKAR_LIPOPROTEIN"/>
    <property type="match status" value="1"/>
</dbReference>
<keyword evidence="1" id="KW-0732">Signal</keyword>
<feature type="chain" id="PRO_5020179921" description="DUF4189 domain-containing protein" evidence="1">
    <location>
        <begin position="19"/>
        <end position="128"/>
    </location>
</feature>
<organism evidence="3 4">
    <name type="scientific">Hydrogenophaga pseudoflava</name>
    <name type="common">Pseudomonas carboxydoflava</name>
    <dbReference type="NCBI Taxonomy" id="47421"/>
    <lineage>
        <taxon>Bacteria</taxon>
        <taxon>Pseudomonadati</taxon>
        <taxon>Pseudomonadota</taxon>
        <taxon>Betaproteobacteria</taxon>
        <taxon>Burkholderiales</taxon>
        <taxon>Comamonadaceae</taxon>
        <taxon>Hydrogenophaga</taxon>
    </lineage>
</organism>